<dbReference type="Proteomes" id="UP001152795">
    <property type="component" value="Unassembled WGS sequence"/>
</dbReference>
<dbReference type="EMBL" id="CACRXK020001170">
    <property type="protein sequence ID" value="CAB3987417.1"/>
    <property type="molecule type" value="Genomic_DNA"/>
</dbReference>
<protein>
    <submittedName>
        <fullName evidence="1">Uncharacterized protein</fullName>
    </submittedName>
</protein>
<accession>A0A6S7GJG1</accession>
<proteinExistence type="predicted"/>
<evidence type="ECO:0000313" key="2">
    <source>
        <dbReference type="Proteomes" id="UP001152795"/>
    </source>
</evidence>
<organism evidence="1 2">
    <name type="scientific">Paramuricea clavata</name>
    <name type="common">Red gorgonian</name>
    <name type="synonym">Violescent sea-whip</name>
    <dbReference type="NCBI Taxonomy" id="317549"/>
    <lineage>
        <taxon>Eukaryota</taxon>
        <taxon>Metazoa</taxon>
        <taxon>Cnidaria</taxon>
        <taxon>Anthozoa</taxon>
        <taxon>Octocorallia</taxon>
        <taxon>Malacalcyonacea</taxon>
        <taxon>Plexauridae</taxon>
        <taxon>Paramuricea</taxon>
    </lineage>
</organism>
<name>A0A6S7GJG1_PARCT</name>
<reference evidence="1" key="1">
    <citation type="submission" date="2020-04" db="EMBL/GenBank/DDBJ databases">
        <authorList>
            <person name="Alioto T."/>
            <person name="Alioto T."/>
            <person name="Gomez Garrido J."/>
        </authorList>
    </citation>
    <scope>NUCLEOTIDE SEQUENCE</scope>
    <source>
        <strain evidence="1">A484AB</strain>
    </source>
</reference>
<dbReference type="InterPro" id="IPR008979">
    <property type="entry name" value="Galactose-bd-like_sf"/>
</dbReference>
<sequence length="168" mass="18917">MHLSNSLIPGEPGLDGLPRFEEFKALFIHALTDYQVTENGYYNDLYHVTSRDLTDGRKDTGGWGSKTAKAGNYIQATYLRPVYATSVIVAGGFIPSWGHDVRRGYGNLKLEYSTDSENWKTITTFPSPVLQKKVTVEFEAVTAQYWRLTSSENKWVGTTEFALKPLKL</sequence>
<dbReference type="AlphaFoldDB" id="A0A6S7GJG1"/>
<evidence type="ECO:0000313" key="1">
    <source>
        <dbReference type="EMBL" id="CAB3987417.1"/>
    </source>
</evidence>
<dbReference type="SUPFAM" id="SSF49785">
    <property type="entry name" value="Galactose-binding domain-like"/>
    <property type="match status" value="1"/>
</dbReference>
<dbReference type="OrthoDB" id="10333102at2759"/>
<keyword evidence="2" id="KW-1185">Reference proteome</keyword>
<gene>
    <name evidence="1" type="ORF">PACLA_8A073837</name>
</gene>
<dbReference type="Gene3D" id="2.60.120.260">
    <property type="entry name" value="Galactose-binding domain-like"/>
    <property type="match status" value="1"/>
</dbReference>
<comment type="caution">
    <text evidence="1">The sequence shown here is derived from an EMBL/GenBank/DDBJ whole genome shotgun (WGS) entry which is preliminary data.</text>
</comment>